<comment type="catalytic activity">
    <reaction evidence="10 11">
        <text>dTMP + ATP = dTDP + ADP</text>
        <dbReference type="Rhea" id="RHEA:13517"/>
        <dbReference type="ChEBI" id="CHEBI:30616"/>
        <dbReference type="ChEBI" id="CHEBI:58369"/>
        <dbReference type="ChEBI" id="CHEBI:63528"/>
        <dbReference type="ChEBI" id="CHEBI:456216"/>
        <dbReference type="EC" id="2.7.4.9"/>
    </reaction>
</comment>
<dbReference type="EC" id="2.7.4.9" evidence="2 11"/>
<reference evidence="13 14" key="1">
    <citation type="submission" date="2023-09" db="EMBL/GenBank/DDBJ databases">
        <title>Whole genome shotgun sequencing (WGS) of Bosea sp. ZW T0_25, isolated from stored onions (Allium cepa).</title>
        <authorList>
            <person name="Stoll D.A."/>
            <person name="Huch M."/>
        </authorList>
    </citation>
    <scope>NUCLEOTIDE SEQUENCE [LARGE SCALE GENOMIC DNA]</scope>
    <source>
        <strain evidence="13 14">ZW T0_25</strain>
    </source>
</reference>
<evidence type="ECO:0000256" key="2">
    <source>
        <dbReference type="ARBA" id="ARBA00012980"/>
    </source>
</evidence>
<feature type="domain" description="Thymidylate kinase-like" evidence="12">
    <location>
        <begin position="19"/>
        <end position="210"/>
    </location>
</feature>
<evidence type="ECO:0000313" key="13">
    <source>
        <dbReference type="EMBL" id="MDU0341492.1"/>
    </source>
</evidence>
<dbReference type="PROSITE" id="PS01331">
    <property type="entry name" value="THYMIDYLATE_KINASE"/>
    <property type="match status" value="1"/>
</dbReference>
<sequence length="228" mass="24398">MAEQDPKAAAPAPGHFITLEGGEGAGKSTLAKALASRLEALGLVVELTREPGGSPKAERIRNSLLAGKIKPYGAFAEALMFSAARIDHVDSRIRPALERGDWVICDRFIDSTRVYQGTLGEIAAGKLAALEAVAIAGLMPELTFVLDLAPETGLARAARRRQPGEEVDRFEGETLAFHRRLRQAYLDIAAAEPARCVVLDASQTPEQLAEQAWTALVSRLPLPQIAPA</sequence>
<evidence type="ECO:0000256" key="5">
    <source>
        <dbReference type="ARBA" id="ARBA00022727"/>
    </source>
</evidence>
<feature type="binding site" evidence="11">
    <location>
        <begin position="21"/>
        <end position="28"/>
    </location>
    <ligand>
        <name>ATP</name>
        <dbReference type="ChEBI" id="CHEBI:30616"/>
    </ligand>
</feature>
<keyword evidence="6 11" id="KW-0547">Nucleotide-binding</keyword>
<dbReference type="SUPFAM" id="SSF52540">
    <property type="entry name" value="P-loop containing nucleoside triphosphate hydrolases"/>
    <property type="match status" value="1"/>
</dbReference>
<proteinExistence type="inferred from homology"/>
<dbReference type="Proteomes" id="UP001254257">
    <property type="component" value="Unassembled WGS sequence"/>
</dbReference>
<gene>
    <name evidence="11 13" type="primary">tmk</name>
    <name evidence="13" type="ORF">RKE40_16465</name>
</gene>
<evidence type="ECO:0000256" key="4">
    <source>
        <dbReference type="ARBA" id="ARBA00022679"/>
    </source>
</evidence>
<dbReference type="CDD" id="cd01672">
    <property type="entry name" value="TMPK"/>
    <property type="match status" value="1"/>
</dbReference>
<evidence type="ECO:0000256" key="10">
    <source>
        <dbReference type="ARBA" id="ARBA00048743"/>
    </source>
</evidence>
<comment type="similarity">
    <text evidence="1 11">Belongs to the thymidylate kinase family.</text>
</comment>
<dbReference type="NCBIfam" id="TIGR00041">
    <property type="entry name" value="DTMP_kinase"/>
    <property type="match status" value="1"/>
</dbReference>
<dbReference type="InterPro" id="IPR018095">
    <property type="entry name" value="Thymidylate_kin_CS"/>
</dbReference>
<dbReference type="HAMAP" id="MF_00165">
    <property type="entry name" value="Thymidylate_kinase"/>
    <property type="match status" value="1"/>
</dbReference>
<comment type="caution">
    <text evidence="13">The sequence shown here is derived from an EMBL/GenBank/DDBJ whole genome shotgun (WGS) entry which is preliminary data.</text>
</comment>
<dbReference type="RefSeq" id="WP_316019310.1">
    <property type="nucleotide sequence ID" value="NZ_JAWDID010000024.1"/>
</dbReference>
<dbReference type="Pfam" id="PF02223">
    <property type="entry name" value="Thymidylate_kin"/>
    <property type="match status" value="1"/>
</dbReference>
<name>A0ABU3S9N5_9HYPH</name>
<dbReference type="PANTHER" id="PTHR10344">
    <property type="entry name" value="THYMIDYLATE KINASE"/>
    <property type="match status" value="1"/>
</dbReference>
<dbReference type="GO" id="GO:0004798">
    <property type="term" value="F:dTMP kinase activity"/>
    <property type="evidence" value="ECO:0007669"/>
    <property type="project" value="UniProtKB-EC"/>
</dbReference>
<organism evidence="13 14">
    <name type="scientific">Bosea rubneri</name>
    <dbReference type="NCBI Taxonomy" id="3075434"/>
    <lineage>
        <taxon>Bacteria</taxon>
        <taxon>Pseudomonadati</taxon>
        <taxon>Pseudomonadota</taxon>
        <taxon>Alphaproteobacteria</taxon>
        <taxon>Hyphomicrobiales</taxon>
        <taxon>Boseaceae</taxon>
        <taxon>Bosea</taxon>
    </lineage>
</organism>
<dbReference type="Gene3D" id="3.40.50.300">
    <property type="entry name" value="P-loop containing nucleotide triphosphate hydrolases"/>
    <property type="match status" value="1"/>
</dbReference>
<evidence type="ECO:0000256" key="7">
    <source>
        <dbReference type="ARBA" id="ARBA00022777"/>
    </source>
</evidence>
<dbReference type="PANTHER" id="PTHR10344:SF4">
    <property type="entry name" value="UMP-CMP KINASE 2, MITOCHONDRIAL"/>
    <property type="match status" value="1"/>
</dbReference>
<evidence type="ECO:0000256" key="6">
    <source>
        <dbReference type="ARBA" id="ARBA00022741"/>
    </source>
</evidence>
<dbReference type="InterPro" id="IPR027417">
    <property type="entry name" value="P-loop_NTPase"/>
</dbReference>
<keyword evidence="4 11" id="KW-0808">Transferase</keyword>
<keyword evidence="8 11" id="KW-0067">ATP-binding</keyword>
<evidence type="ECO:0000313" key="14">
    <source>
        <dbReference type="Proteomes" id="UP001254257"/>
    </source>
</evidence>
<keyword evidence="5 11" id="KW-0545">Nucleotide biosynthesis</keyword>
<evidence type="ECO:0000256" key="11">
    <source>
        <dbReference type="HAMAP-Rule" id="MF_00165"/>
    </source>
</evidence>
<accession>A0ABU3S9N5</accession>
<keyword evidence="7 11" id="KW-0418">Kinase</keyword>
<dbReference type="EMBL" id="JAWDID010000024">
    <property type="protein sequence ID" value="MDU0341492.1"/>
    <property type="molecule type" value="Genomic_DNA"/>
</dbReference>
<evidence type="ECO:0000259" key="12">
    <source>
        <dbReference type="Pfam" id="PF02223"/>
    </source>
</evidence>
<protein>
    <recommendedName>
        <fullName evidence="3 11">Thymidylate kinase</fullName>
        <ecNumber evidence="2 11">2.7.4.9</ecNumber>
    </recommendedName>
    <alternativeName>
        <fullName evidence="9 11">dTMP kinase</fullName>
    </alternativeName>
</protein>
<dbReference type="InterPro" id="IPR018094">
    <property type="entry name" value="Thymidylate_kinase"/>
</dbReference>
<evidence type="ECO:0000256" key="3">
    <source>
        <dbReference type="ARBA" id="ARBA00017144"/>
    </source>
</evidence>
<evidence type="ECO:0000256" key="1">
    <source>
        <dbReference type="ARBA" id="ARBA00009776"/>
    </source>
</evidence>
<keyword evidence="14" id="KW-1185">Reference proteome</keyword>
<evidence type="ECO:0000256" key="8">
    <source>
        <dbReference type="ARBA" id="ARBA00022840"/>
    </source>
</evidence>
<dbReference type="InterPro" id="IPR039430">
    <property type="entry name" value="Thymidylate_kin-like_dom"/>
</dbReference>
<comment type="function">
    <text evidence="11">Phosphorylation of dTMP to form dTDP in both de novo and salvage pathways of dTTP synthesis.</text>
</comment>
<evidence type="ECO:0000256" key="9">
    <source>
        <dbReference type="ARBA" id="ARBA00029962"/>
    </source>
</evidence>